<feature type="compositionally biased region" description="Polar residues" evidence="1">
    <location>
        <begin position="70"/>
        <end position="86"/>
    </location>
</feature>
<evidence type="ECO:0000313" key="2">
    <source>
        <dbReference type="EMBL" id="KAE9968214.1"/>
    </source>
</evidence>
<organism evidence="2 3">
    <name type="scientific">Venturia inaequalis</name>
    <name type="common">Apple scab fungus</name>
    <dbReference type="NCBI Taxonomy" id="5025"/>
    <lineage>
        <taxon>Eukaryota</taxon>
        <taxon>Fungi</taxon>
        <taxon>Dikarya</taxon>
        <taxon>Ascomycota</taxon>
        <taxon>Pezizomycotina</taxon>
        <taxon>Dothideomycetes</taxon>
        <taxon>Pleosporomycetidae</taxon>
        <taxon>Venturiales</taxon>
        <taxon>Venturiaceae</taxon>
        <taxon>Venturia</taxon>
    </lineage>
</organism>
<name>A0A8H3YPE8_VENIN</name>
<feature type="region of interest" description="Disordered" evidence="1">
    <location>
        <begin position="581"/>
        <end position="691"/>
    </location>
</feature>
<evidence type="ECO:0000256" key="1">
    <source>
        <dbReference type="SAM" id="MobiDB-lite"/>
    </source>
</evidence>
<dbReference type="Proteomes" id="UP000490939">
    <property type="component" value="Unassembled WGS sequence"/>
</dbReference>
<feature type="compositionally biased region" description="Polar residues" evidence="1">
    <location>
        <begin position="604"/>
        <end position="613"/>
    </location>
</feature>
<dbReference type="EMBL" id="WNWR01000848">
    <property type="protein sequence ID" value="KAE9968214.1"/>
    <property type="molecule type" value="Genomic_DNA"/>
</dbReference>
<reference evidence="2 3" key="1">
    <citation type="submission" date="2019-07" db="EMBL/GenBank/DDBJ databases">
        <title>Venturia inaequalis Genome Resource.</title>
        <authorList>
            <person name="Lichtner F.J."/>
        </authorList>
    </citation>
    <scope>NUCLEOTIDE SEQUENCE [LARGE SCALE GENOMIC DNA]</scope>
    <source>
        <strain evidence="2 3">DMI_063113</strain>
    </source>
</reference>
<feature type="region of interest" description="Disordered" evidence="1">
    <location>
        <begin position="512"/>
        <end position="540"/>
    </location>
</feature>
<sequence length="828" mass="93146">MDEALAREQKERALKARFKINDDARMAAFEILQKDFPPQHPEIVKFEHEWADESKKFHEDMRKLMGSINDFPQTQSDGTRNTNTVVSPPPIVTRTPRTSNPLIRDSRINHIATATRMSSGMRELERVDSCPVIVRLSSPDGTDHGWVELYCPVCGANSSSKNSQYFLGVQGLLAHLIQQHKSALEKPRDGYNNHFVFTHCIRKRLSKASMDELKSLAGENSRPVEKSFAPQDVQHAAIAQSTRPSQSSLDQEYLDASIDAYRSSPHDLRRRHSIPKDHDSAKKDETNISFPFENCTVICHHESRGMFEIFCPTCQGNSVADATITGSTTQKLVYLEGPLGLYTHFRQLHTSPTYINFATFEKNLLDDQCKFVKRNLTVQQVNELAIESTDEESIVPKIKVEDTPDSSSFDNFPYLDSQNSSVVLRADRYWVELRCPVETCGGNSSNGGRNYGEFFKGVNGFERHIRTAHGLRAPEVEDKWEWVLKECSKWKANPIVDIRRLKPGDIPVVPIETSRKRKVETSTDDSSMLPNASTHTNSAHDLQRALSEGLDQFQLSNKRQRFEPSTSAPGHARLFNIFRPLEPTHRSPSSPSSAQPAMYHDYSRGSTPASPGTSRRPHADRIDFSTSQFSDSRPFPPTRRSSDLTNAESNSARMNSDIQDPTNRTDSPELNSQHPRPRWQSMAPPVPTFGTPARTLSNGVMAFSQSIKPAMPPNSRTGNPKGPELGHLEELHFLERVCPCTLNGHPCKAEGGCCRQQLCIDVRCQAEGFKHNIPGCPYDHDIRPTCGRGCLQLDNDMFDVIMKTGQCAFGHDEKATRLRLKAHQCFNH</sequence>
<feature type="compositionally biased region" description="Polar residues" evidence="1">
    <location>
        <begin position="524"/>
        <end position="540"/>
    </location>
</feature>
<feature type="compositionally biased region" description="Polar residues" evidence="1">
    <location>
        <begin position="643"/>
        <end position="674"/>
    </location>
</feature>
<keyword evidence="3" id="KW-1185">Reference proteome</keyword>
<accession>A0A8H3YPE8</accession>
<dbReference type="AlphaFoldDB" id="A0A8H3YPE8"/>
<evidence type="ECO:0000313" key="3">
    <source>
        <dbReference type="Proteomes" id="UP000490939"/>
    </source>
</evidence>
<comment type="caution">
    <text evidence="2">The sequence shown here is derived from an EMBL/GenBank/DDBJ whole genome shotgun (WGS) entry which is preliminary data.</text>
</comment>
<protein>
    <submittedName>
        <fullName evidence="2">Uncharacterized protein</fullName>
    </submittedName>
</protein>
<proteinExistence type="predicted"/>
<gene>
    <name evidence="2" type="ORF">EG327_011134</name>
</gene>
<feature type="region of interest" description="Disordered" evidence="1">
    <location>
        <begin position="70"/>
        <end position="101"/>
    </location>
</feature>